<keyword evidence="8" id="KW-1185">Reference proteome</keyword>
<dbReference type="PANTHER" id="PTHR43547:SF2">
    <property type="entry name" value="HYBRID SIGNAL TRANSDUCTION HISTIDINE KINASE C"/>
    <property type="match status" value="1"/>
</dbReference>
<dbReference type="PRINTS" id="PR00344">
    <property type="entry name" value="BCTRLSENSOR"/>
</dbReference>
<proteinExistence type="predicted"/>
<organism evidence="7 8">
    <name type="scientific">Clostridium tanneri</name>
    <dbReference type="NCBI Taxonomy" id="3037988"/>
    <lineage>
        <taxon>Bacteria</taxon>
        <taxon>Bacillati</taxon>
        <taxon>Bacillota</taxon>
        <taxon>Clostridia</taxon>
        <taxon>Eubacteriales</taxon>
        <taxon>Clostridiaceae</taxon>
        <taxon>Clostridium</taxon>
    </lineage>
</organism>
<dbReference type="CDD" id="cd00082">
    <property type="entry name" value="HisKA"/>
    <property type="match status" value="1"/>
</dbReference>
<dbReference type="Proteomes" id="UP001281656">
    <property type="component" value="Unassembled WGS sequence"/>
</dbReference>
<dbReference type="PANTHER" id="PTHR43547">
    <property type="entry name" value="TWO-COMPONENT HISTIDINE KINASE"/>
    <property type="match status" value="1"/>
</dbReference>
<keyword evidence="4 7" id="KW-0418">Kinase</keyword>
<keyword evidence="5" id="KW-0902">Two-component regulatory system</keyword>
<sequence>MKIKDEFLLLMTHEFKTPLNVILAALQTIENIYGYQVGEKVKNYLKSIKLNSFRQLRLVNNLLDITKINTEHFKMHKRNVDIIFVSQAIVESVDIYAKQKGVELKFSSEVDYLEMAIDEEKYERILLNLLSNAIKFTPEGKAIYVNISYKNRKATITVRDEGIGIPKEKQELIFERFGQVDSTLSRQAEGTGVGLSLAKSLITAMGGKISVDSEERKGSLFTITLPVTKLRAKDSSRDMSLMQDHRIIQAVQIEFSDIYF</sequence>
<evidence type="ECO:0000313" key="7">
    <source>
        <dbReference type="EMBL" id="MDW8801790.1"/>
    </source>
</evidence>
<dbReference type="InterPro" id="IPR036097">
    <property type="entry name" value="HisK_dim/P_sf"/>
</dbReference>
<evidence type="ECO:0000313" key="8">
    <source>
        <dbReference type="Proteomes" id="UP001281656"/>
    </source>
</evidence>
<gene>
    <name evidence="7" type="ORF">P8V03_11595</name>
</gene>
<evidence type="ECO:0000259" key="6">
    <source>
        <dbReference type="PROSITE" id="PS50109"/>
    </source>
</evidence>
<evidence type="ECO:0000256" key="1">
    <source>
        <dbReference type="ARBA" id="ARBA00000085"/>
    </source>
</evidence>
<dbReference type="SUPFAM" id="SSF47384">
    <property type="entry name" value="Homodimeric domain of signal transducing histidine kinase"/>
    <property type="match status" value="1"/>
</dbReference>
<dbReference type="SMART" id="SM00388">
    <property type="entry name" value="HisKA"/>
    <property type="match status" value="1"/>
</dbReference>
<keyword evidence="3" id="KW-0597">Phosphoprotein</keyword>
<dbReference type="Gene3D" id="3.30.565.10">
    <property type="entry name" value="Histidine kinase-like ATPase, C-terminal domain"/>
    <property type="match status" value="1"/>
</dbReference>
<dbReference type="InterPro" id="IPR005467">
    <property type="entry name" value="His_kinase_dom"/>
</dbReference>
<dbReference type="SUPFAM" id="SSF55874">
    <property type="entry name" value="ATPase domain of HSP90 chaperone/DNA topoisomerase II/histidine kinase"/>
    <property type="match status" value="1"/>
</dbReference>
<dbReference type="Gene3D" id="1.10.287.130">
    <property type="match status" value="1"/>
</dbReference>
<dbReference type="InterPro" id="IPR003661">
    <property type="entry name" value="HisK_dim/P_dom"/>
</dbReference>
<evidence type="ECO:0000256" key="5">
    <source>
        <dbReference type="ARBA" id="ARBA00023012"/>
    </source>
</evidence>
<evidence type="ECO:0000256" key="4">
    <source>
        <dbReference type="ARBA" id="ARBA00022777"/>
    </source>
</evidence>
<protein>
    <recommendedName>
        <fullName evidence="2">histidine kinase</fullName>
        <ecNumber evidence="2">2.7.13.3</ecNumber>
    </recommendedName>
</protein>
<keyword evidence="4 7" id="KW-0808">Transferase</keyword>
<evidence type="ECO:0000256" key="3">
    <source>
        <dbReference type="ARBA" id="ARBA00022553"/>
    </source>
</evidence>
<comment type="caution">
    <text evidence="7">The sequence shown here is derived from an EMBL/GenBank/DDBJ whole genome shotgun (WGS) entry which is preliminary data.</text>
</comment>
<evidence type="ECO:0000256" key="2">
    <source>
        <dbReference type="ARBA" id="ARBA00012438"/>
    </source>
</evidence>
<dbReference type="Pfam" id="PF00512">
    <property type="entry name" value="HisKA"/>
    <property type="match status" value="1"/>
</dbReference>
<dbReference type="PROSITE" id="PS50109">
    <property type="entry name" value="HIS_KIN"/>
    <property type="match status" value="1"/>
</dbReference>
<dbReference type="InterPro" id="IPR036890">
    <property type="entry name" value="HATPase_C_sf"/>
</dbReference>
<accession>A0ABU4JUG9</accession>
<dbReference type="EC" id="2.7.13.3" evidence="2"/>
<dbReference type="Pfam" id="PF02518">
    <property type="entry name" value="HATPase_c"/>
    <property type="match status" value="1"/>
</dbReference>
<dbReference type="InterPro" id="IPR004358">
    <property type="entry name" value="Sig_transdc_His_kin-like_C"/>
</dbReference>
<name>A0ABU4JUG9_9CLOT</name>
<dbReference type="EMBL" id="JARUJP010000012">
    <property type="protein sequence ID" value="MDW8801790.1"/>
    <property type="molecule type" value="Genomic_DNA"/>
</dbReference>
<comment type="catalytic activity">
    <reaction evidence="1">
        <text>ATP + protein L-histidine = ADP + protein N-phospho-L-histidine.</text>
        <dbReference type="EC" id="2.7.13.3"/>
    </reaction>
</comment>
<reference evidence="7 8" key="1">
    <citation type="submission" date="2023-04" db="EMBL/GenBank/DDBJ databases">
        <title>Clostridium tannerae sp. nov., isolated from the fecal material of an alpaca.</title>
        <authorList>
            <person name="Miller S."/>
            <person name="Hendry M."/>
            <person name="King J."/>
            <person name="Sankaranarayanan K."/>
            <person name="Lawson P.A."/>
        </authorList>
    </citation>
    <scope>NUCLEOTIDE SEQUENCE [LARGE SCALE GENOMIC DNA]</scope>
    <source>
        <strain evidence="7 8">A1-XYC3</strain>
    </source>
</reference>
<dbReference type="InterPro" id="IPR003594">
    <property type="entry name" value="HATPase_dom"/>
</dbReference>
<dbReference type="SMART" id="SM00387">
    <property type="entry name" value="HATPase_c"/>
    <property type="match status" value="1"/>
</dbReference>
<feature type="domain" description="Histidine kinase" evidence="6">
    <location>
        <begin position="10"/>
        <end position="229"/>
    </location>
</feature>
<dbReference type="RefSeq" id="WP_318798233.1">
    <property type="nucleotide sequence ID" value="NZ_JARUJP010000012.1"/>
</dbReference>
<dbReference type="CDD" id="cd16922">
    <property type="entry name" value="HATPase_EvgS-ArcB-TorS-like"/>
    <property type="match status" value="1"/>
</dbReference>
<dbReference type="GO" id="GO:0016301">
    <property type="term" value="F:kinase activity"/>
    <property type="evidence" value="ECO:0007669"/>
    <property type="project" value="UniProtKB-KW"/>
</dbReference>